<dbReference type="InParanoid" id="A0A0C3PAF0"/>
<accession>A0A0C3PAF0</accession>
<gene>
    <name evidence="1" type="ORF">M404DRAFT_1000442</name>
</gene>
<keyword evidence="2" id="KW-1185">Reference proteome</keyword>
<organism evidence="1 2">
    <name type="scientific">Pisolithus tinctorius Marx 270</name>
    <dbReference type="NCBI Taxonomy" id="870435"/>
    <lineage>
        <taxon>Eukaryota</taxon>
        <taxon>Fungi</taxon>
        <taxon>Dikarya</taxon>
        <taxon>Basidiomycota</taxon>
        <taxon>Agaricomycotina</taxon>
        <taxon>Agaricomycetes</taxon>
        <taxon>Agaricomycetidae</taxon>
        <taxon>Boletales</taxon>
        <taxon>Sclerodermatineae</taxon>
        <taxon>Pisolithaceae</taxon>
        <taxon>Pisolithus</taxon>
    </lineage>
</organism>
<protein>
    <submittedName>
        <fullName evidence="1">Uncharacterized protein</fullName>
    </submittedName>
</protein>
<dbReference type="HOGENOM" id="CLU_2622990_0_0_1"/>
<dbReference type="EMBL" id="KN831970">
    <property type="protein sequence ID" value="KIO04569.1"/>
    <property type="molecule type" value="Genomic_DNA"/>
</dbReference>
<dbReference type="AlphaFoldDB" id="A0A0C3PAF0"/>
<evidence type="ECO:0000313" key="1">
    <source>
        <dbReference type="EMBL" id="KIO04569.1"/>
    </source>
</evidence>
<proteinExistence type="predicted"/>
<evidence type="ECO:0000313" key="2">
    <source>
        <dbReference type="Proteomes" id="UP000054217"/>
    </source>
</evidence>
<dbReference type="Proteomes" id="UP000054217">
    <property type="component" value="Unassembled WGS sequence"/>
</dbReference>
<sequence length="78" mass="8733">MTMCFEYNYKGPLHEDCAISNRQGGRCGNRGIIVSAPNRLPHLKSRWSKRAGLHVLHYDASLLPASSLPYGYGHPYTT</sequence>
<reference evidence="1 2" key="1">
    <citation type="submission" date="2014-04" db="EMBL/GenBank/DDBJ databases">
        <authorList>
            <consortium name="DOE Joint Genome Institute"/>
            <person name="Kuo A."/>
            <person name="Kohler A."/>
            <person name="Costa M.D."/>
            <person name="Nagy L.G."/>
            <person name="Floudas D."/>
            <person name="Copeland A."/>
            <person name="Barry K.W."/>
            <person name="Cichocki N."/>
            <person name="Veneault-Fourrey C."/>
            <person name="LaButti K."/>
            <person name="Lindquist E.A."/>
            <person name="Lipzen A."/>
            <person name="Lundell T."/>
            <person name="Morin E."/>
            <person name="Murat C."/>
            <person name="Sun H."/>
            <person name="Tunlid A."/>
            <person name="Henrissat B."/>
            <person name="Grigoriev I.V."/>
            <person name="Hibbett D.S."/>
            <person name="Martin F."/>
            <person name="Nordberg H.P."/>
            <person name="Cantor M.N."/>
            <person name="Hua S.X."/>
        </authorList>
    </citation>
    <scope>NUCLEOTIDE SEQUENCE [LARGE SCALE GENOMIC DNA]</scope>
    <source>
        <strain evidence="1 2">Marx 270</strain>
    </source>
</reference>
<name>A0A0C3PAF0_PISTI</name>
<reference evidence="2" key="2">
    <citation type="submission" date="2015-01" db="EMBL/GenBank/DDBJ databases">
        <title>Evolutionary Origins and Diversification of the Mycorrhizal Mutualists.</title>
        <authorList>
            <consortium name="DOE Joint Genome Institute"/>
            <consortium name="Mycorrhizal Genomics Consortium"/>
            <person name="Kohler A."/>
            <person name="Kuo A."/>
            <person name="Nagy L.G."/>
            <person name="Floudas D."/>
            <person name="Copeland A."/>
            <person name="Barry K.W."/>
            <person name="Cichocki N."/>
            <person name="Veneault-Fourrey C."/>
            <person name="LaButti K."/>
            <person name="Lindquist E.A."/>
            <person name="Lipzen A."/>
            <person name="Lundell T."/>
            <person name="Morin E."/>
            <person name="Murat C."/>
            <person name="Riley R."/>
            <person name="Ohm R."/>
            <person name="Sun H."/>
            <person name="Tunlid A."/>
            <person name="Henrissat B."/>
            <person name="Grigoriev I.V."/>
            <person name="Hibbett D.S."/>
            <person name="Martin F."/>
        </authorList>
    </citation>
    <scope>NUCLEOTIDE SEQUENCE [LARGE SCALE GENOMIC DNA]</scope>
    <source>
        <strain evidence="2">Marx 270</strain>
    </source>
</reference>